<keyword evidence="2 8" id="KW-0813">Transport</keyword>
<dbReference type="InterPro" id="IPR003352">
    <property type="entry name" value="PTS_EIIC"/>
</dbReference>
<dbReference type="PIRSF" id="PIRSF006351">
    <property type="entry name" value="PTS_EIIC-Cellobiose"/>
    <property type="match status" value="1"/>
</dbReference>
<keyword evidence="3 8" id="KW-1003">Cell membrane</keyword>
<evidence type="ECO:0000256" key="7">
    <source>
        <dbReference type="ARBA" id="ARBA00023136"/>
    </source>
</evidence>
<name>A0ABW8REI7_9BACI</name>
<dbReference type="InterPro" id="IPR004501">
    <property type="entry name" value="PTS_EIIC_3"/>
</dbReference>
<keyword evidence="5 9" id="KW-0812">Transmembrane</keyword>
<dbReference type="RefSeq" id="WP_406580485.1">
    <property type="nucleotide sequence ID" value="NZ_JBJHQH010000006.1"/>
</dbReference>
<accession>A0ABW8REI7</accession>
<feature type="transmembrane region" description="Helical" evidence="9">
    <location>
        <begin position="210"/>
        <end position="234"/>
    </location>
</feature>
<feature type="transmembrane region" description="Helical" evidence="9">
    <location>
        <begin position="241"/>
        <end position="262"/>
    </location>
</feature>
<keyword evidence="7 8" id="KW-0472">Membrane</keyword>
<feature type="transmembrane region" description="Helical" evidence="9">
    <location>
        <begin position="138"/>
        <end position="156"/>
    </location>
</feature>
<keyword evidence="4 8" id="KW-0762">Sugar transport</keyword>
<reference evidence="11 12" key="1">
    <citation type="submission" date="2024-11" db="EMBL/GenBank/DDBJ databases">
        <authorList>
            <person name="Lucas J.A."/>
        </authorList>
    </citation>
    <scope>NUCLEOTIDE SEQUENCE [LARGE SCALE GENOMIC DNA]</scope>
    <source>
        <strain evidence="11 12">Z 5.4</strain>
    </source>
</reference>
<dbReference type="PROSITE" id="PS51105">
    <property type="entry name" value="PTS_EIIC_TYPE_3"/>
    <property type="match status" value="1"/>
</dbReference>
<sequence length="435" mass="48380">MKSLLRFIDKRIPTIQKAIAPFAGRLEKQKHLASIKNGMQDLTAVLLIGSFFFVISIILQYLQKNLGVFGQLKLDLLNISVQMTFGMLSIYAAISVSYRHAKRIEAPIIPSIFSSVFIVGVAVGGITPTGIDYGNFDSGGFLIALIVSLVTVEVVNKCTKYNLTAKFKHIPEGSVHTFQFVMPVVLLAAAFLTINLLIETTTKQTNVSELIFHYLFWGIESIDTPVMVFILVFLEMLFWFIGINGYAILAGFILPFATFYLGEDLSAVMNGGTPEYIFTPNFWDYFASLSGAGIAGALVILALGSKVNEIKSVGKTAVIPSLFSITEPILYGLPIAFNIYLFIPFVIGTPILATLQWYIFKWGFVNFPVVHVADAPIPIAQVLSTMDWRALIMMIVVFILAVIMYYPFFKLYEKSVIVEQNNQDNDPYADLDLDF</sequence>
<evidence type="ECO:0000256" key="6">
    <source>
        <dbReference type="ARBA" id="ARBA00022989"/>
    </source>
</evidence>
<dbReference type="PANTHER" id="PTHR33989:SF4">
    <property type="entry name" value="PTS SYSTEM N,N'-DIACETYLCHITOBIOSE-SPECIFIC EIIC COMPONENT"/>
    <property type="match status" value="1"/>
</dbReference>
<feature type="transmembrane region" description="Helical" evidence="9">
    <location>
        <begin position="177"/>
        <end position="198"/>
    </location>
</feature>
<keyword evidence="6 9" id="KW-1133">Transmembrane helix</keyword>
<dbReference type="InterPro" id="IPR051088">
    <property type="entry name" value="PTS_Sugar-EIIC/EIIB"/>
</dbReference>
<evidence type="ECO:0000256" key="2">
    <source>
        <dbReference type="ARBA" id="ARBA00022448"/>
    </source>
</evidence>
<keyword evidence="12" id="KW-1185">Reference proteome</keyword>
<evidence type="ECO:0000256" key="9">
    <source>
        <dbReference type="SAM" id="Phobius"/>
    </source>
</evidence>
<evidence type="ECO:0000259" key="10">
    <source>
        <dbReference type="PROSITE" id="PS51105"/>
    </source>
</evidence>
<comment type="caution">
    <text evidence="11">The sequence shown here is derived from an EMBL/GenBank/DDBJ whole genome shotgun (WGS) entry which is preliminary data.</text>
</comment>
<comment type="subcellular location">
    <subcellularLocation>
        <location evidence="1">Cell membrane</location>
        <topology evidence="1">Multi-pass membrane protein</topology>
    </subcellularLocation>
</comment>
<gene>
    <name evidence="11" type="ORF">ACJEBI_10310</name>
</gene>
<dbReference type="EMBL" id="JBJHQH010000006">
    <property type="protein sequence ID" value="MFK9091873.1"/>
    <property type="molecule type" value="Genomic_DNA"/>
</dbReference>
<evidence type="ECO:0000256" key="3">
    <source>
        <dbReference type="ARBA" id="ARBA00022475"/>
    </source>
</evidence>
<evidence type="ECO:0000256" key="4">
    <source>
        <dbReference type="ARBA" id="ARBA00022597"/>
    </source>
</evidence>
<evidence type="ECO:0000313" key="12">
    <source>
        <dbReference type="Proteomes" id="UP001623041"/>
    </source>
</evidence>
<feature type="transmembrane region" description="Helical" evidence="9">
    <location>
        <begin position="282"/>
        <end position="303"/>
    </location>
</feature>
<dbReference type="Proteomes" id="UP001623041">
    <property type="component" value="Unassembled WGS sequence"/>
</dbReference>
<feature type="transmembrane region" description="Helical" evidence="9">
    <location>
        <begin position="106"/>
        <end position="126"/>
    </location>
</feature>
<dbReference type="InterPro" id="IPR004796">
    <property type="entry name" value="PTS_IIC_cello"/>
</dbReference>
<evidence type="ECO:0000256" key="1">
    <source>
        <dbReference type="ARBA" id="ARBA00004651"/>
    </source>
</evidence>
<feature type="transmembrane region" description="Helical" evidence="9">
    <location>
        <begin position="42"/>
        <end position="62"/>
    </location>
</feature>
<evidence type="ECO:0000313" key="11">
    <source>
        <dbReference type="EMBL" id="MFK9091873.1"/>
    </source>
</evidence>
<evidence type="ECO:0000256" key="5">
    <source>
        <dbReference type="ARBA" id="ARBA00022692"/>
    </source>
</evidence>
<dbReference type="Pfam" id="PF02378">
    <property type="entry name" value="PTS_EIIC"/>
    <property type="match status" value="1"/>
</dbReference>
<organism evidence="11 12">
    <name type="scientific">Bacillus salipaludis</name>
    <dbReference type="NCBI Taxonomy" id="2547811"/>
    <lineage>
        <taxon>Bacteria</taxon>
        <taxon>Bacillati</taxon>
        <taxon>Bacillota</taxon>
        <taxon>Bacilli</taxon>
        <taxon>Bacillales</taxon>
        <taxon>Bacillaceae</taxon>
        <taxon>Bacillus</taxon>
    </lineage>
</organism>
<feature type="domain" description="PTS EIIC type-3" evidence="10">
    <location>
        <begin position="15"/>
        <end position="408"/>
    </location>
</feature>
<feature type="transmembrane region" description="Helical" evidence="9">
    <location>
        <begin position="388"/>
        <end position="408"/>
    </location>
</feature>
<evidence type="ECO:0000256" key="8">
    <source>
        <dbReference type="PIRNR" id="PIRNR006351"/>
    </source>
</evidence>
<protein>
    <recommendedName>
        <fullName evidence="8">Permease IIC component</fullName>
    </recommendedName>
</protein>
<proteinExistence type="predicted"/>
<comment type="function">
    <text evidence="8">The phosphoenolpyruvate-dependent sugar phosphotransferase system (PTS), a major carbohydrate active -transport system, catalyzes the phosphorylation of incoming sugar substrates concomitant with their translocation across the cell membrane.</text>
</comment>
<feature type="transmembrane region" description="Helical" evidence="9">
    <location>
        <begin position="339"/>
        <end position="360"/>
    </location>
</feature>
<dbReference type="PANTHER" id="PTHR33989">
    <property type="match status" value="1"/>
</dbReference>
<feature type="transmembrane region" description="Helical" evidence="9">
    <location>
        <begin position="74"/>
        <end position="94"/>
    </location>
</feature>